<keyword evidence="5" id="KW-1185">Reference proteome</keyword>
<sequence length="211" mass="23412">MVRRLGDSISSNPECPDPSVFYHGFVTISRAALLFKEQWPVQSLEAGKFFPETASGLTDSFAPDDLKNAKPPADGKIASAGYTEGNAPALDGTKDPQGNDWKKQPVSSGSALVITWKFTAGHATRRYNYFMTKPDWDPTKPLARAQFETKPFHSVQRSERPYWDHPELNPSGPVDHTVTLPSRNGYHVLLGVWEVANTGNAFYQVVDLDFI</sequence>
<protein>
    <submittedName>
        <fullName evidence="4">Lytic polysaccharide monooxygenase</fullName>
    </submittedName>
</protein>
<evidence type="ECO:0000256" key="1">
    <source>
        <dbReference type="ARBA" id="ARBA00022729"/>
    </source>
</evidence>
<dbReference type="RefSeq" id="WP_242331907.1">
    <property type="nucleotide sequence ID" value="NZ_CP071872.1"/>
</dbReference>
<dbReference type="Gene3D" id="2.70.50.50">
    <property type="entry name" value="chitin-binding protein cbp21"/>
    <property type="match status" value="1"/>
</dbReference>
<name>A0ABY3WRR0_9ACTN</name>
<dbReference type="EMBL" id="CP071872">
    <property type="protein sequence ID" value="UNM13191.1"/>
    <property type="molecule type" value="Genomic_DNA"/>
</dbReference>
<dbReference type="PANTHER" id="PTHR34823:SF1">
    <property type="entry name" value="CHITIN-BINDING TYPE-4 DOMAIN-CONTAINING PROTEIN"/>
    <property type="match status" value="1"/>
</dbReference>
<keyword evidence="4" id="KW-0503">Monooxygenase</keyword>
<keyword evidence="4" id="KW-0560">Oxidoreductase</keyword>
<gene>
    <name evidence="4" type="ORF">J4032_18350</name>
</gene>
<feature type="region of interest" description="Disordered" evidence="2">
    <location>
        <begin position="61"/>
        <end position="105"/>
    </location>
</feature>
<dbReference type="InterPro" id="IPR051024">
    <property type="entry name" value="GlcNAc_Chitin_IntDeg"/>
</dbReference>
<keyword evidence="1" id="KW-0732">Signal</keyword>
<evidence type="ECO:0000313" key="5">
    <source>
        <dbReference type="Proteomes" id="UP000828924"/>
    </source>
</evidence>
<dbReference type="PANTHER" id="PTHR34823">
    <property type="entry name" value="GLCNAC-BINDING PROTEIN A"/>
    <property type="match status" value="1"/>
</dbReference>
<proteinExistence type="predicted"/>
<evidence type="ECO:0000313" key="4">
    <source>
        <dbReference type="EMBL" id="UNM13191.1"/>
    </source>
</evidence>
<dbReference type="Pfam" id="PF03067">
    <property type="entry name" value="LPMO_10"/>
    <property type="match status" value="1"/>
</dbReference>
<dbReference type="InterPro" id="IPR004302">
    <property type="entry name" value="Cellulose/chitin-bd_N"/>
</dbReference>
<dbReference type="SUPFAM" id="SSF81296">
    <property type="entry name" value="E set domains"/>
    <property type="match status" value="1"/>
</dbReference>
<dbReference type="Proteomes" id="UP000828924">
    <property type="component" value="Chromosome"/>
</dbReference>
<feature type="domain" description="Chitin-binding type-4" evidence="3">
    <location>
        <begin position="38"/>
        <end position="208"/>
    </location>
</feature>
<accession>A0ABY3WRR0</accession>
<dbReference type="InterPro" id="IPR014756">
    <property type="entry name" value="Ig_E-set"/>
</dbReference>
<dbReference type="CDD" id="cd21177">
    <property type="entry name" value="LPMO_AA10"/>
    <property type="match status" value="1"/>
</dbReference>
<evidence type="ECO:0000259" key="3">
    <source>
        <dbReference type="Pfam" id="PF03067"/>
    </source>
</evidence>
<organism evidence="4 5">
    <name type="scientific">Streptomyces formicae</name>
    <dbReference type="NCBI Taxonomy" id="1616117"/>
    <lineage>
        <taxon>Bacteria</taxon>
        <taxon>Bacillati</taxon>
        <taxon>Actinomycetota</taxon>
        <taxon>Actinomycetes</taxon>
        <taxon>Kitasatosporales</taxon>
        <taxon>Streptomycetaceae</taxon>
        <taxon>Streptomyces</taxon>
    </lineage>
</organism>
<dbReference type="GO" id="GO:0004497">
    <property type="term" value="F:monooxygenase activity"/>
    <property type="evidence" value="ECO:0007669"/>
    <property type="project" value="UniProtKB-KW"/>
</dbReference>
<reference evidence="4 5" key="1">
    <citation type="submission" date="2021-03" db="EMBL/GenBank/DDBJ databases">
        <title>Complete genome of Streptomyces formicae strain 1H-GS9 (DSM 100524).</title>
        <authorList>
            <person name="Atanasov K.E."/>
            <person name="Altabella T."/>
            <person name="Ferrer A."/>
        </authorList>
    </citation>
    <scope>NUCLEOTIDE SEQUENCE [LARGE SCALE GENOMIC DNA]</scope>
    <source>
        <strain evidence="4 5">1H-GS9</strain>
    </source>
</reference>
<evidence type="ECO:0000256" key="2">
    <source>
        <dbReference type="SAM" id="MobiDB-lite"/>
    </source>
</evidence>